<dbReference type="STRING" id="1043003.A0A074VL32"/>
<protein>
    <submittedName>
        <fullName evidence="2">Uncharacterized protein</fullName>
    </submittedName>
</protein>
<proteinExistence type="predicted"/>
<dbReference type="RefSeq" id="XP_040876832.1">
    <property type="nucleotide sequence ID" value="XM_041026901.1"/>
</dbReference>
<evidence type="ECO:0000256" key="1">
    <source>
        <dbReference type="SAM" id="MobiDB-lite"/>
    </source>
</evidence>
<keyword evidence="3" id="KW-1185">Reference proteome</keyword>
<dbReference type="HOGENOM" id="CLU_091801_0_0_1"/>
<dbReference type="Proteomes" id="UP000030672">
    <property type="component" value="Unassembled WGS sequence"/>
</dbReference>
<organism evidence="2 3">
    <name type="scientific">Aureobasidium melanogenum (strain CBS 110374)</name>
    <name type="common">Aureobasidium pullulans var. melanogenum</name>
    <dbReference type="NCBI Taxonomy" id="1043003"/>
    <lineage>
        <taxon>Eukaryota</taxon>
        <taxon>Fungi</taxon>
        <taxon>Dikarya</taxon>
        <taxon>Ascomycota</taxon>
        <taxon>Pezizomycotina</taxon>
        <taxon>Dothideomycetes</taxon>
        <taxon>Dothideomycetidae</taxon>
        <taxon>Dothideales</taxon>
        <taxon>Saccotheciaceae</taxon>
        <taxon>Aureobasidium</taxon>
    </lineage>
</organism>
<gene>
    <name evidence="2" type="ORF">M437DRAFT_77914</name>
</gene>
<dbReference type="GeneID" id="63920274"/>
<evidence type="ECO:0000313" key="3">
    <source>
        <dbReference type="Proteomes" id="UP000030672"/>
    </source>
</evidence>
<feature type="region of interest" description="Disordered" evidence="1">
    <location>
        <begin position="157"/>
        <end position="191"/>
    </location>
</feature>
<reference evidence="2 3" key="1">
    <citation type="journal article" date="2014" name="BMC Genomics">
        <title>Genome sequencing of four Aureobasidium pullulans varieties: biotechnological potential, stress tolerance, and description of new species.</title>
        <authorList>
            <person name="Gostin Ar C."/>
            <person name="Ohm R.A."/>
            <person name="Kogej T."/>
            <person name="Sonjak S."/>
            <person name="Turk M."/>
            <person name="Zajc J."/>
            <person name="Zalar P."/>
            <person name="Grube M."/>
            <person name="Sun H."/>
            <person name="Han J."/>
            <person name="Sharma A."/>
            <person name="Chiniquy J."/>
            <person name="Ngan C.Y."/>
            <person name="Lipzen A."/>
            <person name="Barry K."/>
            <person name="Grigoriev I.V."/>
            <person name="Gunde-Cimerman N."/>
        </authorList>
    </citation>
    <scope>NUCLEOTIDE SEQUENCE [LARGE SCALE GENOMIC DNA]</scope>
    <source>
        <strain evidence="2 3">CBS 110374</strain>
    </source>
</reference>
<feature type="compositionally biased region" description="Basic and acidic residues" evidence="1">
    <location>
        <begin position="163"/>
        <end position="191"/>
    </location>
</feature>
<dbReference type="AlphaFoldDB" id="A0A074VL32"/>
<name>A0A074VL32_AURM1</name>
<accession>A0A074VL32</accession>
<sequence length="191" mass="21400">MNSSEGLQTLQADQNLWYKVCVFLHDFCNIATDHAAELRTLATTDELYISTPYFTAEEAALVKNTRILAPTLTDVPEFEQLDQEGIPKPRQIEGVASHTVTIEQAIKDCLRNFFEKRRASGDSRPCGPHDMGPIYRAVFGISKEELKDEKFLSRLRRAGLPRSEAEVTGKSNEQKAQKGGKKEGKKCARKA</sequence>
<evidence type="ECO:0000313" key="2">
    <source>
        <dbReference type="EMBL" id="KEQ59809.1"/>
    </source>
</evidence>
<dbReference type="EMBL" id="KL584846">
    <property type="protein sequence ID" value="KEQ59809.1"/>
    <property type="molecule type" value="Genomic_DNA"/>
</dbReference>